<comment type="caution">
    <text evidence="1">The sequence shown here is derived from an EMBL/GenBank/DDBJ whole genome shotgun (WGS) entry which is preliminary data.</text>
</comment>
<evidence type="ECO:0000313" key="2">
    <source>
        <dbReference type="Proteomes" id="UP001064048"/>
    </source>
</evidence>
<dbReference type="Proteomes" id="UP001064048">
    <property type="component" value="Chromosome Z"/>
</dbReference>
<reference evidence="1 2" key="1">
    <citation type="journal article" date="2022" name="Genome Biol. Evol.">
        <title>The Spruce Budworm Genome: Reconstructing the Evolutionary History of Antifreeze Proteins.</title>
        <authorList>
            <person name="Beliveau C."/>
            <person name="Gagne P."/>
            <person name="Picq S."/>
            <person name="Vernygora O."/>
            <person name="Keeling C.I."/>
            <person name="Pinkney K."/>
            <person name="Doucet D."/>
            <person name="Wen F."/>
            <person name="Johnston J.S."/>
            <person name="Maaroufi H."/>
            <person name="Boyle B."/>
            <person name="Laroche J."/>
            <person name="Dewar K."/>
            <person name="Juretic N."/>
            <person name="Blackburn G."/>
            <person name="Nisole A."/>
            <person name="Brunet B."/>
            <person name="Brandao M."/>
            <person name="Lumley L."/>
            <person name="Duan J."/>
            <person name="Quan G."/>
            <person name="Lucarotti C.J."/>
            <person name="Roe A.D."/>
            <person name="Sperling F.A.H."/>
            <person name="Levesque R.C."/>
            <person name="Cusson M."/>
        </authorList>
    </citation>
    <scope>NUCLEOTIDE SEQUENCE [LARGE SCALE GENOMIC DNA]</scope>
    <source>
        <strain evidence="1">Glfc:IPQL:Cfum</strain>
    </source>
</reference>
<dbReference type="EMBL" id="CM046131">
    <property type="protein sequence ID" value="KAI8430306.1"/>
    <property type="molecule type" value="Genomic_DNA"/>
</dbReference>
<protein>
    <submittedName>
        <fullName evidence="1">Uncharacterized protein</fullName>
    </submittedName>
</protein>
<gene>
    <name evidence="1" type="ORF">MSG28_000616</name>
</gene>
<organism evidence="1 2">
    <name type="scientific">Choristoneura fumiferana</name>
    <name type="common">Spruce budworm moth</name>
    <name type="synonym">Archips fumiferana</name>
    <dbReference type="NCBI Taxonomy" id="7141"/>
    <lineage>
        <taxon>Eukaryota</taxon>
        <taxon>Metazoa</taxon>
        <taxon>Ecdysozoa</taxon>
        <taxon>Arthropoda</taxon>
        <taxon>Hexapoda</taxon>
        <taxon>Insecta</taxon>
        <taxon>Pterygota</taxon>
        <taxon>Neoptera</taxon>
        <taxon>Endopterygota</taxon>
        <taxon>Lepidoptera</taxon>
        <taxon>Glossata</taxon>
        <taxon>Ditrysia</taxon>
        <taxon>Tortricoidea</taxon>
        <taxon>Tortricidae</taxon>
        <taxon>Tortricinae</taxon>
        <taxon>Choristoneura</taxon>
    </lineage>
</organism>
<name>A0ACC0K247_CHOFU</name>
<accession>A0ACC0K247</accession>
<sequence>MNWKLLLCLAVANWMSVYSRDIAQLRKLLESIQRKLSDKSQGVLRQLDNQEEDISTVTEPNDIDDDIEVVPRDEPTPPGHSLIKPSSDTLESAAKYPVIIILRKNPYPYQTLDLESSESDESLMMTRRRGKKHKSRQPYYASETEVNVTHSSSESESSSNDESSDYEKNPGNPYTIVTKIYAISLRDQLNHIDVSLFKFYHELS</sequence>
<proteinExistence type="predicted"/>
<keyword evidence="2" id="KW-1185">Reference proteome</keyword>
<evidence type="ECO:0000313" key="1">
    <source>
        <dbReference type="EMBL" id="KAI8430306.1"/>
    </source>
</evidence>